<feature type="region of interest" description="Disordered" evidence="1">
    <location>
        <begin position="40"/>
        <end position="79"/>
    </location>
</feature>
<dbReference type="Proteomes" id="UP000315295">
    <property type="component" value="Unassembled WGS sequence"/>
</dbReference>
<feature type="compositionally biased region" description="Basic and acidic residues" evidence="1">
    <location>
        <begin position="40"/>
        <end position="49"/>
    </location>
</feature>
<feature type="region of interest" description="Disordered" evidence="1">
    <location>
        <begin position="1"/>
        <end position="23"/>
    </location>
</feature>
<evidence type="ECO:0000313" key="2">
    <source>
        <dbReference type="EMBL" id="TQD78021.1"/>
    </source>
</evidence>
<accession>A0A540KUX5</accession>
<dbReference type="EMBL" id="VIEB01000931">
    <property type="protein sequence ID" value="TQD78021.1"/>
    <property type="molecule type" value="Genomic_DNA"/>
</dbReference>
<comment type="caution">
    <text evidence="2">The sequence shown here is derived from an EMBL/GenBank/DDBJ whole genome shotgun (WGS) entry which is preliminary data.</text>
</comment>
<proteinExistence type="predicted"/>
<feature type="compositionally biased region" description="Polar residues" evidence="1">
    <location>
        <begin position="69"/>
        <end position="79"/>
    </location>
</feature>
<evidence type="ECO:0000313" key="3">
    <source>
        <dbReference type="Proteomes" id="UP000315295"/>
    </source>
</evidence>
<reference evidence="2 3" key="1">
    <citation type="journal article" date="2019" name="G3 (Bethesda)">
        <title>Sequencing of a Wild Apple (Malus baccata) Genome Unravels the Differences Between Cultivated and Wild Apple Species Regarding Disease Resistance and Cold Tolerance.</title>
        <authorList>
            <person name="Chen X."/>
        </authorList>
    </citation>
    <scope>NUCLEOTIDE SEQUENCE [LARGE SCALE GENOMIC DNA]</scope>
    <source>
        <strain evidence="3">cv. Shandingzi</strain>
        <tissue evidence="2">Leaves</tissue>
    </source>
</reference>
<keyword evidence="3" id="KW-1185">Reference proteome</keyword>
<dbReference type="AlphaFoldDB" id="A0A540KUX5"/>
<organism evidence="2 3">
    <name type="scientific">Malus baccata</name>
    <name type="common">Siberian crab apple</name>
    <name type="synonym">Pyrus baccata</name>
    <dbReference type="NCBI Taxonomy" id="106549"/>
    <lineage>
        <taxon>Eukaryota</taxon>
        <taxon>Viridiplantae</taxon>
        <taxon>Streptophyta</taxon>
        <taxon>Embryophyta</taxon>
        <taxon>Tracheophyta</taxon>
        <taxon>Spermatophyta</taxon>
        <taxon>Magnoliopsida</taxon>
        <taxon>eudicotyledons</taxon>
        <taxon>Gunneridae</taxon>
        <taxon>Pentapetalae</taxon>
        <taxon>rosids</taxon>
        <taxon>fabids</taxon>
        <taxon>Rosales</taxon>
        <taxon>Rosaceae</taxon>
        <taxon>Amygdaloideae</taxon>
        <taxon>Maleae</taxon>
        <taxon>Malus</taxon>
    </lineage>
</organism>
<sequence>MHIAINKRQSAREKPTTCGVGDTRAKYNTRTLYTNSTKNMAEKTSKEGPWKGIPTRFEELGKPKGKIGRTSSRWTGRRK</sequence>
<evidence type="ECO:0000256" key="1">
    <source>
        <dbReference type="SAM" id="MobiDB-lite"/>
    </source>
</evidence>
<name>A0A540KUX5_MALBA</name>
<protein>
    <submittedName>
        <fullName evidence="2">Uncharacterized protein</fullName>
    </submittedName>
</protein>
<gene>
    <name evidence="2" type="ORF">C1H46_036417</name>
</gene>